<organism evidence="2 3">
    <name type="scientific">Neofusicoccum ribis</name>
    <dbReference type="NCBI Taxonomy" id="45134"/>
    <lineage>
        <taxon>Eukaryota</taxon>
        <taxon>Fungi</taxon>
        <taxon>Dikarya</taxon>
        <taxon>Ascomycota</taxon>
        <taxon>Pezizomycotina</taxon>
        <taxon>Dothideomycetes</taxon>
        <taxon>Dothideomycetes incertae sedis</taxon>
        <taxon>Botryosphaeriales</taxon>
        <taxon>Botryosphaeriaceae</taxon>
        <taxon>Neofusicoccum</taxon>
    </lineage>
</organism>
<name>A0ABR3SP86_9PEZI</name>
<reference evidence="2 3" key="1">
    <citation type="submission" date="2024-02" db="EMBL/GenBank/DDBJ databases">
        <title>De novo assembly and annotation of 12 fungi associated with fruit tree decline syndrome in Ontario, Canada.</title>
        <authorList>
            <person name="Sulman M."/>
            <person name="Ellouze W."/>
            <person name="Ilyukhin E."/>
        </authorList>
    </citation>
    <scope>NUCLEOTIDE SEQUENCE [LARGE SCALE GENOMIC DNA]</scope>
    <source>
        <strain evidence="2 3">M1-105</strain>
    </source>
</reference>
<evidence type="ECO:0000313" key="3">
    <source>
        <dbReference type="Proteomes" id="UP001521116"/>
    </source>
</evidence>
<dbReference type="Proteomes" id="UP001521116">
    <property type="component" value="Unassembled WGS sequence"/>
</dbReference>
<feature type="compositionally biased region" description="Basic and acidic residues" evidence="1">
    <location>
        <begin position="441"/>
        <end position="459"/>
    </location>
</feature>
<comment type="caution">
    <text evidence="2">The sequence shown here is derived from an EMBL/GenBank/DDBJ whole genome shotgun (WGS) entry which is preliminary data.</text>
</comment>
<protein>
    <submittedName>
        <fullName evidence="2">Uncharacterized protein</fullName>
    </submittedName>
</protein>
<feature type="region of interest" description="Disordered" evidence="1">
    <location>
        <begin position="439"/>
        <end position="499"/>
    </location>
</feature>
<dbReference type="EMBL" id="JAJVDC020000086">
    <property type="protein sequence ID" value="KAL1626048.1"/>
    <property type="molecule type" value="Genomic_DNA"/>
</dbReference>
<keyword evidence="3" id="KW-1185">Reference proteome</keyword>
<feature type="compositionally biased region" description="Basic residues" evidence="1">
    <location>
        <begin position="460"/>
        <end position="472"/>
    </location>
</feature>
<sequence>MLAAPIADTGSMPSPSDRPNRQRTSAVGDAGEPTTETIDRPITIMYGPPTYPDQSFMSTQLTAKLPKKVLRVLMRSKSKTESHLGGRSVLICFTTPYWYQNLPKVAEYLTTGDYAPQKPITILEVVDSNGNTLKWSPETKAISDIMDLATTDDTHLLFMGELGIYKWAGYAHYHELKEHSLLRLCTEYPVFARECLALVEFLLTMASDVELDEGMKQFLKESFARNKEKIAMQPNFTRVFEKAMGDNLLVKLLEGIQREVIVSMHARLSSNHPNPSPGTEALRHVNTNSGEYDSMEEEPSIPQLDPSVAISRKVLSNLEGYISRGLLGKAKYDGFGTLLPPQKDEFGRRLRNNNFRFKQGELLLIDPSVFSFNGPKNVVVENMHGQRGDMLKELNVPWTIAAKPRTNELALPESPVRSIAEAPTGPKALQYACNGNQSTDRSIKHEHFPSQVSEDEKHERRLNRFRSRSRSPHRGDPGASRRSRSPPDPDRYQAVYGRR</sequence>
<proteinExistence type="predicted"/>
<evidence type="ECO:0000313" key="2">
    <source>
        <dbReference type="EMBL" id="KAL1626048.1"/>
    </source>
</evidence>
<feature type="region of interest" description="Disordered" evidence="1">
    <location>
        <begin position="1"/>
        <end position="44"/>
    </location>
</feature>
<accession>A0ABR3SP86</accession>
<gene>
    <name evidence="2" type="ORF">SLS56_007022</name>
</gene>
<evidence type="ECO:0000256" key="1">
    <source>
        <dbReference type="SAM" id="MobiDB-lite"/>
    </source>
</evidence>